<name>A0AAD7FV18_MYCRO</name>
<evidence type="ECO:0000313" key="2">
    <source>
        <dbReference type="EMBL" id="KAJ7640940.1"/>
    </source>
</evidence>
<feature type="non-terminal residue" evidence="2">
    <location>
        <position position="1"/>
    </location>
</feature>
<evidence type="ECO:0000313" key="3">
    <source>
        <dbReference type="Proteomes" id="UP001221757"/>
    </source>
</evidence>
<organism evidence="2 3">
    <name type="scientific">Mycena rosella</name>
    <name type="common">Pink bonnet</name>
    <name type="synonym">Agaricus rosellus</name>
    <dbReference type="NCBI Taxonomy" id="1033263"/>
    <lineage>
        <taxon>Eukaryota</taxon>
        <taxon>Fungi</taxon>
        <taxon>Dikarya</taxon>
        <taxon>Basidiomycota</taxon>
        <taxon>Agaricomycotina</taxon>
        <taxon>Agaricomycetes</taxon>
        <taxon>Agaricomycetidae</taxon>
        <taxon>Agaricales</taxon>
        <taxon>Marasmiineae</taxon>
        <taxon>Mycenaceae</taxon>
        <taxon>Mycena</taxon>
    </lineage>
</organism>
<gene>
    <name evidence="2" type="ORF">B0H17DRAFT_1339235</name>
</gene>
<feature type="compositionally biased region" description="Low complexity" evidence="1">
    <location>
        <begin position="120"/>
        <end position="146"/>
    </location>
</feature>
<proteinExistence type="predicted"/>
<reference evidence="2" key="1">
    <citation type="submission" date="2023-03" db="EMBL/GenBank/DDBJ databases">
        <title>Massive genome expansion in bonnet fungi (Mycena s.s.) driven by repeated elements and novel gene families across ecological guilds.</title>
        <authorList>
            <consortium name="Lawrence Berkeley National Laboratory"/>
            <person name="Harder C.B."/>
            <person name="Miyauchi S."/>
            <person name="Viragh M."/>
            <person name="Kuo A."/>
            <person name="Thoen E."/>
            <person name="Andreopoulos B."/>
            <person name="Lu D."/>
            <person name="Skrede I."/>
            <person name="Drula E."/>
            <person name="Henrissat B."/>
            <person name="Morin E."/>
            <person name="Kohler A."/>
            <person name="Barry K."/>
            <person name="LaButti K."/>
            <person name="Morin E."/>
            <person name="Salamov A."/>
            <person name="Lipzen A."/>
            <person name="Mereny Z."/>
            <person name="Hegedus B."/>
            <person name="Baldrian P."/>
            <person name="Stursova M."/>
            <person name="Weitz H."/>
            <person name="Taylor A."/>
            <person name="Grigoriev I.V."/>
            <person name="Nagy L.G."/>
            <person name="Martin F."/>
            <person name="Kauserud H."/>
        </authorList>
    </citation>
    <scope>NUCLEOTIDE SEQUENCE</scope>
    <source>
        <strain evidence="2">CBHHK067</strain>
    </source>
</reference>
<evidence type="ECO:0000256" key="1">
    <source>
        <dbReference type="SAM" id="MobiDB-lite"/>
    </source>
</evidence>
<sequence>MSDGTFPRDIAASVAALLAVLEAQGADLPSEFAEVRAHLSAAMARYPETMPSIGARVSPATSLRSQPVQLVQTHPEIAPIPRRGRLNPRCQSEPLEDQELSEDFRAVLAHRLRTPRHSTHSSTPQTPSSPSLFSPPSSSTMQGSSPPVFKVFAPLSPLHLNPTSPSHSPSRSLSAAHHRTHWHAHHRTPHCTYRLVYLRGPCPPRPRRSRAKIRRMIQIGGSERRRPNGAHRRRSWGRGRWRGCWWRGAFCSSMDRRLCPAGGPETHC</sequence>
<protein>
    <submittedName>
        <fullName evidence="2">Uncharacterized protein</fullName>
    </submittedName>
</protein>
<accession>A0AAD7FV18</accession>
<feature type="region of interest" description="Disordered" evidence="1">
    <location>
        <begin position="113"/>
        <end position="146"/>
    </location>
</feature>
<dbReference type="AlphaFoldDB" id="A0AAD7FV18"/>
<keyword evidence="3" id="KW-1185">Reference proteome</keyword>
<comment type="caution">
    <text evidence="2">The sequence shown here is derived from an EMBL/GenBank/DDBJ whole genome shotgun (WGS) entry which is preliminary data.</text>
</comment>
<dbReference type="Proteomes" id="UP001221757">
    <property type="component" value="Unassembled WGS sequence"/>
</dbReference>
<dbReference type="EMBL" id="JARKIE010000420">
    <property type="protein sequence ID" value="KAJ7640940.1"/>
    <property type="molecule type" value="Genomic_DNA"/>
</dbReference>